<dbReference type="InterPro" id="IPR053785">
    <property type="entry name" value="PhaP6-like"/>
</dbReference>
<organism evidence="1 2">
    <name type="scientific">Lampropedia hyalina DSM 16112</name>
    <dbReference type="NCBI Taxonomy" id="1122156"/>
    <lineage>
        <taxon>Bacteria</taxon>
        <taxon>Pseudomonadati</taxon>
        <taxon>Pseudomonadota</taxon>
        <taxon>Betaproteobacteria</taxon>
        <taxon>Burkholderiales</taxon>
        <taxon>Comamonadaceae</taxon>
        <taxon>Lampropedia</taxon>
    </lineage>
</organism>
<evidence type="ECO:0000313" key="1">
    <source>
        <dbReference type="EMBL" id="SHF62404.1"/>
    </source>
</evidence>
<dbReference type="EMBL" id="FQUZ01000031">
    <property type="protein sequence ID" value="SHF62404.1"/>
    <property type="molecule type" value="Genomic_DNA"/>
</dbReference>
<name>A0A1M5D5Z0_9BURK</name>
<accession>A0A1M5D5Z0</accession>
<gene>
    <name evidence="1" type="ORF">SAMN02745117_02313</name>
</gene>
<sequence>MNARTHQELRRLSNQTRDLAVAAPHVVALRLNQFAAAGNTPNQRDVAEFTQMIVEKQTAFFQAWSVMMLQTMIAQQSMSVRLWEWSLSPLRGNQQAASLALWNQMQNSTLTIANKSLKPISSKAVANAKRLSRS</sequence>
<evidence type="ECO:0000313" key="2">
    <source>
        <dbReference type="Proteomes" id="UP000184327"/>
    </source>
</evidence>
<dbReference type="STRING" id="1122156.SAMN02745117_02313"/>
<evidence type="ECO:0008006" key="3">
    <source>
        <dbReference type="Google" id="ProtNLM"/>
    </source>
</evidence>
<dbReference type="NCBIfam" id="NF045536">
    <property type="entry name" value="phasin_PhaP6"/>
    <property type="match status" value="1"/>
</dbReference>
<dbReference type="Proteomes" id="UP000184327">
    <property type="component" value="Unassembled WGS sequence"/>
</dbReference>
<protein>
    <recommendedName>
        <fullName evidence="3">Phasin protein</fullName>
    </recommendedName>
</protein>
<keyword evidence="2" id="KW-1185">Reference proteome</keyword>
<dbReference type="OrthoDB" id="5625573at2"/>
<dbReference type="AlphaFoldDB" id="A0A1M5D5Z0"/>
<reference evidence="1 2" key="1">
    <citation type="submission" date="2016-11" db="EMBL/GenBank/DDBJ databases">
        <authorList>
            <person name="Jaros S."/>
            <person name="Januszkiewicz K."/>
            <person name="Wedrychowicz H."/>
        </authorList>
    </citation>
    <scope>NUCLEOTIDE SEQUENCE [LARGE SCALE GENOMIC DNA]</scope>
    <source>
        <strain evidence="1 2">DSM 16112</strain>
    </source>
</reference>
<dbReference type="RefSeq" id="WP_073356833.1">
    <property type="nucleotide sequence ID" value="NZ_FQUZ01000031.1"/>
</dbReference>
<proteinExistence type="predicted"/>